<keyword evidence="2" id="KW-1185">Reference proteome</keyword>
<gene>
    <name evidence="1" type="ORF">GCM10010909_12450</name>
</gene>
<dbReference type="EMBL" id="BSOS01000026">
    <property type="protein sequence ID" value="GLR66565.1"/>
    <property type="molecule type" value="Genomic_DNA"/>
</dbReference>
<reference evidence="2" key="1">
    <citation type="journal article" date="2019" name="Int. J. Syst. Evol. Microbiol.">
        <title>The Global Catalogue of Microorganisms (GCM) 10K type strain sequencing project: providing services to taxonomists for standard genome sequencing and annotation.</title>
        <authorList>
            <consortium name="The Broad Institute Genomics Platform"/>
            <consortium name="The Broad Institute Genome Sequencing Center for Infectious Disease"/>
            <person name="Wu L."/>
            <person name="Ma J."/>
        </authorList>
    </citation>
    <scope>NUCLEOTIDE SEQUENCE [LARGE SCALE GENOMIC DNA]</scope>
    <source>
        <strain evidence="2">NBRC 112502</strain>
    </source>
</reference>
<sequence length="269" mass="27004">MKLRPFGFRPVGCGPLIVRAVILLVPLAPGWAFAQVSETLNGAPVQVTPYLPEPGVPTIAIPQGTLNTVPTGAGSGAGGSSGASGSDALDTLLAQSWGSSAIANAEALGLNPSALAAACVIESGCGANDGNGSGAQGPFQMYPAAFQDGLQTALAADPSLASQIVQGSAGMNDPTTEAIAASGYLMQANQNLESSGISNPTVLDVRSYYEFGPQYGAPVANADPSALLADVVPQSYLTNNNIPLNTTVAQWQSSVANTVGNSANQSVLM</sequence>
<organism evidence="1 2">
    <name type="scientific">Acidocella aquatica</name>
    <dbReference type="NCBI Taxonomy" id="1922313"/>
    <lineage>
        <taxon>Bacteria</taxon>
        <taxon>Pseudomonadati</taxon>
        <taxon>Pseudomonadota</taxon>
        <taxon>Alphaproteobacteria</taxon>
        <taxon>Acetobacterales</taxon>
        <taxon>Acidocellaceae</taxon>
        <taxon>Acidocella</taxon>
    </lineage>
</organism>
<dbReference type="SUPFAM" id="SSF53955">
    <property type="entry name" value="Lysozyme-like"/>
    <property type="match status" value="1"/>
</dbReference>
<accession>A0ABQ6A276</accession>
<dbReference type="InterPro" id="IPR023346">
    <property type="entry name" value="Lysozyme-like_dom_sf"/>
</dbReference>
<dbReference type="Proteomes" id="UP001156641">
    <property type="component" value="Unassembled WGS sequence"/>
</dbReference>
<protein>
    <recommendedName>
        <fullName evidence="3">Transglycosylase SLT domain-containing protein</fullName>
    </recommendedName>
</protein>
<name>A0ABQ6A276_9PROT</name>
<comment type="caution">
    <text evidence="1">The sequence shown here is derived from an EMBL/GenBank/DDBJ whole genome shotgun (WGS) entry which is preliminary data.</text>
</comment>
<evidence type="ECO:0000313" key="2">
    <source>
        <dbReference type="Proteomes" id="UP001156641"/>
    </source>
</evidence>
<proteinExistence type="predicted"/>
<dbReference type="Gene3D" id="1.10.530.10">
    <property type="match status" value="1"/>
</dbReference>
<evidence type="ECO:0000313" key="1">
    <source>
        <dbReference type="EMBL" id="GLR66565.1"/>
    </source>
</evidence>
<evidence type="ECO:0008006" key="3">
    <source>
        <dbReference type="Google" id="ProtNLM"/>
    </source>
</evidence>